<dbReference type="Proteomes" id="UP000325122">
    <property type="component" value="Unassembled WGS sequence"/>
</dbReference>
<proteinExistence type="predicted"/>
<name>A0A5M6ZDG9_9PROT</name>
<dbReference type="InterPro" id="IPR009241">
    <property type="entry name" value="HigB-like"/>
</dbReference>
<reference evidence="1 2" key="1">
    <citation type="submission" date="2019-09" db="EMBL/GenBank/DDBJ databases">
        <authorList>
            <person name="Kevbrin V."/>
            <person name="Grouzdev D.S."/>
        </authorList>
    </citation>
    <scope>NUCLEOTIDE SEQUENCE [LARGE SCALE GENOMIC DNA]</scope>
    <source>
        <strain evidence="1 2">G-192</strain>
    </source>
</reference>
<dbReference type="AlphaFoldDB" id="A0A5M6ZDG9"/>
<dbReference type="EMBL" id="VWOJ01000003">
    <property type="protein sequence ID" value="KAA5802260.1"/>
    <property type="molecule type" value="Genomic_DNA"/>
</dbReference>
<accession>A0A5M6ZDG9</accession>
<dbReference type="RefSeq" id="WP_150023511.1">
    <property type="nucleotide sequence ID" value="NZ_VWOJ01000003.1"/>
</dbReference>
<keyword evidence="2" id="KW-1185">Reference proteome</keyword>
<evidence type="ECO:0000313" key="2">
    <source>
        <dbReference type="Proteomes" id="UP000325122"/>
    </source>
</evidence>
<evidence type="ECO:0000313" key="1">
    <source>
        <dbReference type="EMBL" id="KAA5802260.1"/>
    </source>
</evidence>
<gene>
    <name evidence="1" type="ORF">F1654_10525</name>
</gene>
<comment type="caution">
    <text evidence="1">The sequence shown here is derived from an EMBL/GenBank/DDBJ whole genome shotgun (WGS) entry which is preliminary data.</text>
</comment>
<dbReference type="Pfam" id="PF05973">
    <property type="entry name" value="Gp49"/>
    <property type="match status" value="1"/>
</dbReference>
<protein>
    <submittedName>
        <fullName evidence="1">Addiction module toxin RelE</fullName>
    </submittedName>
</protein>
<sequence>MAWTVEMHPAFEAEFHQLSETVQDAIASRALLLMRTGPALGRPFCDTLHGSGHANMKELRFNAEGGVWRVAFAFDLERKAIILAAGDKAGAHQGRFYKRLIRIADQRFSDHLKGQEGR</sequence>
<organism evidence="1 2">
    <name type="scientific">Alkalicaulis satelles</name>
    <dbReference type="NCBI Taxonomy" id="2609175"/>
    <lineage>
        <taxon>Bacteria</taxon>
        <taxon>Pseudomonadati</taxon>
        <taxon>Pseudomonadota</taxon>
        <taxon>Alphaproteobacteria</taxon>
        <taxon>Maricaulales</taxon>
        <taxon>Maricaulaceae</taxon>
        <taxon>Alkalicaulis</taxon>
    </lineage>
</organism>